<dbReference type="GO" id="GO:0035493">
    <property type="term" value="P:SNARE complex assembly"/>
    <property type="evidence" value="ECO:0007669"/>
    <property type="project" value="TreeGrafter"/>
</dbReference>
<evidence type="ECO:0000256" key="3">
    <source>
        <dbReference type="SAM" id="MobiDB-lite"/>
    </source>
</evidence>
<feature type="compositionally biased region" description="Low complexity" evidence="3">
    <location>
        <begin position="676"/>
        <end position="685"/>
    </location>
</feature>
<evidence type="ECO:0000256" key="1">
    <source>
        <dbReference type="ARBA" id="ARBA00023054"/>
    </source>
</evidence>
<protein>
    <recommendedName>
        <fullName evidence="6">C2 domain-containing protein</fullName>
    </recommendedName>
</protein>
<dbReference type="GO" id="GO:0000323">
    <property type="term" value="C:lytic vacuole"/>
    <property type="evidence" value="ECO:0007669"/>
    <property type="project" value="TreeGrafter"/>
</dbReference>
<dbReference type="KEGG" id="aqu:100633062"/>
<evidence type="ECO:0000313" key="5">
    <source>
        <dbReference type="Proteomes" id="UP000007879"/>
    </source>
</evidence>
<keyword evidence="5" id="KW-1185">Reference proteome</keyword>
<feature type="region of interest" description="Disordered" evidence="3">
    <location>
        <begin position="669"/>
        <end position="711"/>
    </location>
</feature>
<proteinExistence type="predicted"/>
<dbReference type="RefSeq" id="XP_003389887.1">
    <property type="nucleotide sequence ID" value="XM_003389839.3"/>
</dbReference>
<reference evidence="5" key="1">
    <citation type="journal article" date="2010" name="Nature">
        <title>The Amphimedon queenslandica genome and the evolution of animal complexity.</title>
        <authorList>
            <person name="Srivastava M."/>
            <person name="Simakov O."/>
            <person name="Chapman J."/>
            <person name="Fahey B."/>
            <person name="Gauthier M.E."/>
            <person name="Mitros T."/>
            <person name="Richards G.S."/>
            <person name="Conaco C."/>
            <person name="Dacre M."/>
            <person name="Hellsten U."/>
            <person name="Larroux C."/>
            <person name="Putnam N.H."/>
            <person name="Stanke M."/>
            <person name="Adamska M."/>
            <person name="Darling A."/>
            <person name="Degnan S.M."/>
            <person name="Oakley T.H."/>
            <person name="Plachetzki D.C."/>
            <person name="Zhai Y."/>
            <person name="Adamski M."/>
            <person name="Calcino A."/>
            <person name="Cummins S.F."/>
            <person name="Goodstein D.M."/>
            <person name="Harris C."/>
            <person name="Jackson D.J."/>
            <person name="Leys S.P."/>
            <person name="Shu S."/>
            <person name="Woodcroft B.J."/>
            <person name="Vervoort M."/>
            <person name="Kosik K.S."/>
            <person name="Manning G."/>
            <person name="Degnan B.M."/>
            <person name="Rokhsar D.S."/>
        </authorList>
    </citation>
    <scope>NUCLEOTIDE SEQUENCE [LARGE SCALE GENOMIC DNA]</scope>
</reference>
<feature type="coiled-coil region" evidence="2">
    <location>
        <begin position="201"/>
        <end position="270"/>
    </location>
</feature>
<name>A0AAN0II33_AMPQE</name>
<dbReference type="EnsemblMetazoa" id="XM_003389839.3">
    <property type="protein sequence ID" value="XP_003389887.1"/>
    <property type="gene ID" value="LOC100633062"/>
</dbReference>
<feature type="region of interest" description="Disordered" evidence="3">
    <location>
        <begin position="504"/>
        <end position="601"/>
    </location>
</feature>
<dbReference type="GeneID" id="100633062"/>
<keyword evidence="1 2" id="KW-0175">Coiled coil</keyword>
<dbReference type="Proteomes" id="UP000007879">
    <property type="component" value="Unassembled WGS sequence"/>
</dbReference>
<dbReference type="GO" id="GO:0000149">
    <property type="term" value="F:SNARE binding"/>
    <property type="evidence" value="ECO:0007669"/>
    <property type="project" value="TreeGrafter"/>
</dbReference>
<feature type="compositionally biased region" description="Low complexity" evidence="3">
    <location>
        <begin position="552"/>
        <end position="562"/>
    </location>
</feature>
<dbReference type="AlphaFoldDB" id="A0AAN0II33"/>
<feature type="compositionally biased region" description="Polar residues" evidence="3">
    <location>
        <begin position="696"/>
        <end position="711"/>
    </location>
</feature>
<dbReference type="GO" id="GO:0005768">
    <property type="term" value="C:endosome"/>
    <property type="evidence" value="ECO:0007669"/>
    <property type="project" value="TreeGrafter"/>
</dbReference>
<dbReference type="Pfam" id="PF10186">
    <property type="entry name" value="ATG14"/>
    <property type="match status" value="1"/>
</dbReference>
<evidence type="ECO:0008006" key="6">
    <source>
        <dbReference type="Google" id="ProtNLM"/>
    </source>
</evidence>
<evidence type="ECO:0000313" key="4">
    <source>
        <dbReference type="EnsemblMetazoa" id="XP_003389887.1"/>
    </source>
</evidence>
<accession>A0AAN0II33</accession>
<dbReference type="GO" id="GO:0032991">
    <property type="term" value="C:protein-containing complex"/>
    <property type="evidence" value="ECO:0007669"/>
    <property type="project" value="UniProtKB-ARBA"/>
</dbReference>
<dbReference type="PANTHER" id="PTHR15157:SF5">
    <property type="entry name" value="UV RADIATION RESISTANCE-ASSOCIATED GENE PROTEIN"/>
    <property type="match status" value="1"/>
</dbReference>
<feature type="compositionally biased region" description="Polar residues" evidence="3">
    <location>
        <begin position="542"/>
        <end position="551"/>
    </location>
</feature>
<dbReference type="PANTHER" id="PTHR15157">
    <property type="entry name" value="UV RADIATION RESISTANCE-ASSOCIATED GENE PROTEIN"/>
    <property type="match status" value="1"/>
</dbReference>
<feature type="compositionally biased region" description="Polar residues" evidence="3">
    <location>
        <begin position="504"/>
        <end position="524"/>
    </location>
</feature>
<dbReference type="InterPro" id="IPR018791">
    <property type="entry name" value="UV_resistance/autophagy_Atg14"/>
</dbReference>
<evidence type="ECO:0000256" key="2">
    <source>
        <dbReference type="SAM" id="Coils"/>
    </source>
</evidence>
<organism evidence="4 5">
    <name type="scientific">Amphimedon queenslandica</name>
    <name type="common">Sponge</name>
    <dbReference type="NCBI Taxonomy" id="400682"/>
    <lineage>
        <taxon>Eukaryota</taxon>
        <taxon>Metazoa</taxon>
        <taxon>Porifera</taxon>
        <taxon>Demospongiae</taxon>
        <taxon>Heteroscleromorpha</taxon>
        <taxon>Haplosclerida</taxon>
        <taxon>Niphatidae</taxon>
        <taxon>Amphimedon</taxon>
    </lineage>
</organism>
<reference evidence="4" key="2">
    <citation type="submission" date="2024-06" db="UniProtKB">
        <authorList>
            <consortium name="EnsemblMetazoa"/>
        </authorList>
    </citation>
    <scope>IDENTIFICATION</scope>
</reference>
<sequence>MATERRIARPPRHVNLRTQQRRLRHVRSLAVRSLKPPEPILWDPLAVKVKFTLYDLRHSNTVLYTSSVLEETYNPTWRSLTFQYEKFGDSVTINKFKIKVWLITGESKEEMMCFEKIVDLSTYRFMGVSIGRLDNLNYPSNSVVVATAEGYYCNTEVGGLPRSPHFSRTNQLVEYLPRNSLIEVSKSEVGESCSLEYLNKMLDQQQRLTSLREKVKTQKAEIQATRLKMAGSLKKKEQLSRLKVRVELLKQQLAEKRETFEKENKKLVKLQGSLNERETTLKNGKSDLLKSQSNFDEDHLMFLQRRDQLIKTQRQLYLRQRTLISELSQTFCIQQMNDAYTICDVALPNGDPLETGSATVDQIGVAFGYVAHLVYLLSEFLLIPLHYPIVPLRPKATIIDNIHVGIDIKEFPLYVKGTEKALYLFGLYLLWRDILQIRQHCGYNTSKSTIRRTLPNLKGLLDKLMMDKYSIFPLRESSHPVHRATPSLTSTLSSIGRPPLSYMDTFSHSSLDQDDSSYNPNRPTTPILMDPSNGSRRDSTPQDDWNTGSYHSPSPRSRSSLLVDNSKAPILRGGGSGKIKRRIKRPSTPPDDAPFQLSESPSRKTIYMVDVPRPLSNTISTVSEIGIEESLLPASLPVVSLPTLSSPAMYSTSDPMHLDYVHIECENESESRRNGSESWRNGSESQRNESESRQNGSESRQNGSEETITDVFSNAFGLEEISVVPEEVVQTINNE</sequence>